<feature type="signal peptide" evidence="1">
    <location>
        <begin position="1"/>
        <end position="18"/>
    </location>
</feature>
<protein>
    <submittedName>
        <fullName evidence="2">Glycogen-binding domain-containing protein</fullName>
    </submittedName>
</protein>
<keyword evidence="1" id="KW-0732">Signal</keyword>
<dbReference type="SUPFAM" id="SSF81296">
    <property type="entry name" value="E set domains"/>
    <property type="match status" value="1"/>
</dbReference>
<dbReference type="InterPro" id="IPR013783">
    <property type="entry name" value="Ig-like_fold"/>
</dbReference>
<dbReference type="InterPro" id="IPR014756">
    <property type="entry name" value="Ig_E-set"/>
</dbReference>
<dbReference type="AlphaFoldDB" id="A0A9E2L2R7"/>
<reference evidence="2" key="2">
    <citation type="submission" date="2021-04" db="EMBL/GenBank/DDBJ databases">
        <authorList>
            <person name="Gilroy R."/>
        </authorList>
    </citation>
    <scope>NUCLEOTIDE SEQUENCE</scope>
    <source>
        <strain evidence="2">Gambia15-2214</strain>
    </source>
</reference>
<dbReference type="Proteomes" id="UP000823914">
    <property type="component" value="Unassembled WGS sequence"/>
</dbReference>
<sequence length="231" mass="26161">MKKCILLFLLCISVPVMAQDSYIYNTLVSTINKVGAPRVEGDYVIFTAEATSRHVGIAFQHEGFKTIHNFQRIDTKDTEEKIINSLYFYVLEVPQDLKTVSYRLVVDGLWTVDPLNANRVFDQNMGLVLSTVNVQRQEVHATKVTTNNTVRFVYQGESGQQIRLGGSFTNWDSSIYTMREVAPGLYQLDLPLPQGTYYYAYYHGITPLVDKTNPQRAYTPDGKVASVITVQ</sequence>
<organism evidence="2 3">
    <name type="scientific">Candidatus Treponema excrementipullorum</name>
    <dbReference type="NCBI Taxonomy" id="2838768"/>
    <lineage>
        <taxon>Bacteria</taxon>
        <taxon>Pseudomonadati</taxon>
        <taxon>Spirochaetota</taxon>
        <taxon>Spirochaetia</taxon>
        <taxon>Spirochaetales</taxon>
        <taxon>Treponemataceae</taxon>
        <taxon>Treponema</taxon>
    </lineage>
</organism>
<evidence type="ECO:0000313" key="3">
    <source>
        <dbReference type="Proteomes" id="UP000823914"/>
    </source>
</evidence>
<name>A0A9E2L2R7_9SPIR</name>
<accession>A0A9E2L2R7</accession>
<proteinExistence type="predicted"/>
<gene>
    <name evidence="2" type="ORF">IAA16_06500</name>
</gene>
<dbReference type="EMBL" id="JAHLFV010000156">
    <property type="protein sequence ID" value="MBU3850199.1"/>
    <property type="molecule type" value="Genomic_DNA"/>
</dbReference>
<dbReference type="Gene3D" id="2.60.40.10">
    <property type="entry name" value="Immunoglobulins"/>
    <property type="match status" value="1"/>
</dbReference>
<evidence type="ECO:0000256" key="1">
    <source>
        <dbReference type="SAM" id="SignalP"/>
    </source>
</evidence>
<comment type="caution">
    <text evidence="2">The sequence shown here is derived from an EMBL/GenBank/DDBJ whole genome shotgun (WGS) entry which is preliminary data.</text>
</comment>
<feature type="chain" id="PRO_5038975885" evidence="1">
    <location>
        <begin position="19"/>
        <end position="231"/>
    </location>
</feature>
<reference evidence="2" key="1">
    <citation type="journal article" date="2021" name="PeerJ">
        <title>Extensive microbial diversity within the chicken gut microbiome revealed by metagenomics and culture.</title>
        <authorList>
            <person name="Gilroy R."/>
            <person name="Ravi A."/>
            <person name="Getino M."/>
            <person name="Pursley I."/>
            <person name="Horton D.L."/>
            <person name="Alikhan N.F."/>
            <person name="Baker D."/>
            <person name="Gharbi K."/>
            <person name="Hall N."/>
            <person name="Watson M."/>
            <person name="Adriaenssens E.M."/>
            <person name="Foster-Nyarko E."/>
            <person name="Jarju S."/>
            <person name="Secka A."/>
            <person name="Antonio M."/>
            <person name="Oren A."/>
            <person name="Chaudhuri R.R."/>
            <person name="La Ragione R."/>
            <person name="Hildebrand F."/>
            <person name="Pallen M.J."/>
        </authorList>
    </citation>
    <scope>NUCLEOTIDE SEQUENCE</scope>
    <source>
        <strain evidence="2">Gambia15-2214</strain>
    </source>
</reference>
<dbReference type="CDD" id="cd02859">
    <property type="entry name" value="E_set_AMPKbeta_like_N"/>
    <property type="match status" value="1"/>
</dbReference>
<evidence type="ECO:0000313" key="2">
    <source>
        <dbReference type="EMBL" id="MBU3850199.1"/>
    </source>
</evidence>